<keyword evidence="14 21" id="KW-0067">ATP-binding</keyword>
<evidence type="ECO:0000256" key="17">
    <source>
        <dbReference type="ARBA" id="ARBA00023098"/>
    </source>
</evidence>
<reference evidence="23 24" key="1">
    <citation type="submission" date="2024-04" db="EMBL/GenBank/DDBJ databases">
        <title>Novel species of the genus Ideonella isolated from streams.</title>
        <authorList>
            <person name="Lu H."/>
        </authorList>
    </citation>
    <scope>NUCLEOTIDE SEQUENCE [LARGE SCALE GENOMIC DNA]</scope>
    <source>
        <strain evidence="23 24">DXS22W</strain>
    </source>
</reference>
<dbReference type="Gene3D" id="1.10.287.3610">
    <property type="match status" value="1"/>
</dbReference>
<keyword evidence="8 21" id="KW-0997">Cell inner membrane</keyword>
<keyword evidence="7" id="KW-0444">Lipid biosynthesis</keyword>
<evidence type="ECO:0000313" key="24">
    <source>
        <dbReference type="Proteomes" id="UP001365405"/>
    </source>
</evidence>
<dbReference type="GO" id="GO:0004143">
    <property type="term" value="F:ATP-dependent diacylglycerol kinase activity"/>
    <property type="evidence" value="ECO:0007669"/>
    <property type="project" value="UniProtKB-EC"/>
</dbReference>
<feature type="transmembrane region" description="Helical" evidence="21">
    <location>
        <begin position="123"/>
        <end position="144"/>
    </location>
</feature>
<evidence type="ECO:0000256" key="14">
    <source>
        <dbReference type="ARBA" id="ARBA00022840"/>
    </source>
</evidence>
<dbReference type="EC" id="2.7.1.107" evidence="4 21"/>
<accession>A0ABU9CHS9</accession>
<evidence type="ECO:0000256" key="11">
    <source>
        <dbReference type="ARBA" id="ARBA00022723"/>
    </source>
</evidence>
<keyword evidence="18 21" id="KW-0472">Membrane</keyword>
<keyword evidence="12 21" id="KW-0547">Nucleotide-binding</keyword>
<evidence type="ECO:0000256" key="6">
    <source>
        <dbReference type="ARBA" id="ARBA00022475"/>
    </source>
</evidence>
<organism evidence="23 24">
    <name type="scientific">Pseudaquabacterium inlustre</name>
    <dbReference type="NCBI Taxonomy" id="2984192"/>
    <lineage>
        <taxon>Bacteria</taxon>
        <taxon>Pseudomonadati</taxon>
        <taxon>Pseudomonadota</taxon>
        <taxon>Betaproteobacteria</taxon>
        <taxon>Burkholderiales</taxon>
        <taxon>Sphaerotilaceae</taxon>
        <taxon>Pseudaquabacterium</taxon>
    </lineage>
</organism>
<evidence type="ECO:0000256" key="7">
    <source>
        <dbReference type="ARBA" id="ARBA00022516"/>
    </source>
</evidence>
<keyword evidence="15" id="KW-0460">Magnesium</keyword>
<dbReference type="InterPro" id="IPR036945">
    <property type="entry name" value="DAGK_sf"/>
</dbReference>
<evidence type="ECO:0000256" key="5">
    <source>
        <dbReference type="ARBA" id="ARBA00017575"/>
    </source>
</evidence>
<gene>
    <name evidence="23" type="ORF">AACH10_10840</name>
</gene>
<evidence type="ECO:0000256" key="22">
    <source>
        <dbReference type="SAM" id="MobiDB-lite"/>
    </source>
</evidence>
<dbReference type="PANTHER" id="PTHR34299:SF1">
    <property type="entry name" value="DIACYLGLYCEROL KINASE"/>
    <property type="match status" value="1"/>
</dbReference>
<dbReference type="InterPro" id="IPR033718">
    <property type="entry name" value="DAGK_prok"/>
</dbReference>
<dbReference type="Pfam" id="PF01219">
    <property type="entry name" value="DAGK_prokar"/>
    <property type="match status" value="1"/>
</dbReference>
<dbReference type="InterPro" id="IPR000829">
    <property type="entry name" value="DAGK"/>
</dbReference>
<keyword evidence="6" id="KW-1003">Cell membrane</keyword>
<evidence type="ECO:0000256" key="15">
    <source>
        <dbReference type="ARBA" id="ARBA00022842"/>
    </source>
</evidence>
<keyword evidence="24" id="KW-1185">Reference proteome</keyword>
<dbReference type="Proteomes" id="UP001365405">
    <property type="component" value="Unassembled WGS sequence"/>
</dbReference>
<keyword evidence="13 21" id="KW-0418">Kinase</keyword>
<protein>
    <recommendedName>
        <fullName evidence="5 21">Diacylglycerol kinase</fullName>
        <ecNumber evidence="4 21">2.7.1.107</ecNumber>
    </recommendedName>
</protein>
<keyword evidence="11" id="KW-0479">Metal-binding</keyword>
<feature type="compositionally biased region" description="Low complexity" evidence="22">
    <location>
        <begin position="1"/>
        <end position="20"/>
    </location>
</feature>
<comment type="function">
    <text evidence="21">Catalyzes the ATP-dependent phosphorylation of sn-l,2-diacylglycerol (DAG) to phosphatidic acid. Involved in the recycling of diacylglycerol produced as a by-product during membrane-derived oligosaccharide (MDO) biosynthesis.</text>
</comment>
<dbReference type="EMBL" id="JBBUTH010000004">
    <property type="protein sequence ID" value="MEK8050735.1"/>
    <property type="molecule type" value="Genomic_DNA"/>
</dbReference>
<evidence type="ECO:0000256" key="1">
    <source>
        <dbReference type="ARBA" id="ARBA00001946"/>
    </source>
</evidence>
<feature type="region of interest" description="Disordered" evidence="22">
    <location>
        <begin position="1"/>
        <end position="30"/>
    </location>
</feature>
<dbReference type="PROSITE" id="PS01069">
    <property type="entry name" value="DAGK_PROKAR"/>
    <property type="match status" value="1"/>
</dbReference>
<evidence type="ECO:0000256" key="4">
    <source>
        <dbReference type="ARBA" id="ARBA00012133"/>
    </source>
</evidence>
<comment type="caution">
    <text evidence="23">The sequence shown here is derived from an EMBL/GenBank/DDBJ whole genome shotgun (WGS) entry which is preliminary data.</text>
</comment>
<evidence type="ECO:0000256" key="2">
    <source>
        <dbReference type="ARBA" id="ARBA00004429"/>
    </source>
</evidence>
<evidence type="ECO:0000256" key="8">
    <source>
        <dbReference type="ARBA" id="ARBA00022519"/>
    </source>
</evidence>
<evidence type="ECO:0000256" key="19">
    <source>
        <dbReference type="ARBA" id="ARBA00023209"/>
    </source>
</evidence>
<dbReference type="CDD" id="cd14264">
    <property type="entry name" value="DAGK_IM"/>
    <property type="match status" value="1"/>
</dbReference>
<keyword evidence="16 21" id="KW-1133">Transmembrane helix</keyword>
<comment type="catalytic activity">
    <reaction evidence="21">
        <text>a 1,2-diacyl-sn-glycerol + ATP = a 1,2-diacyl-sn-glycero-3-phosphate + ADP + H(+)</text>
        <dbReference type="Rhea" id="RHEA:10272"/>
        <dbReference type="ChEBI" id="CHEBI:15378"/>
        <dbReference type="ChEBI" id="CHEBI:17815"/>
        <dbReference type="ChEBI" id="CHEBI:30616"/>
        <dbReference type="ChEBI" id="CHEBI:58608"/>
        <dbReference type="ChEBI" id="CHEBI:456216"/>
        <dbReference type="EC" id="2.7.1.107"/>
    </reaction>
</comment>
<comment type="subcellular location">
    <subcellularLocation>
        <location evidence="2 21">Cell inner membrane</location>
        <topology evidence="2 21">Multi-pass membrane protein</topology>
    </subcellularLocation>
</comment>
<comment type="cofactor">
    <cofactor evidence="1">
        <name>Mg(2+)</name>
        <dbReference type="ChEBI" id="CHEBI:18420"/>
    </cofactor>
</comment>
<evidence type="ECO:0000256" key="9">
    <source>
        <dbReference type="ARBA" id="ARBA00022679"/>
    </source>
</evidence>
<comment type="similarity">
    <text evidence="3 21">Belongs to the bacterial diacylglycerol kinase family.</text>
</comment>
<keyword evidence="9 21" id="KW-0808">Transferase</keyword>
<evidence type="ECO:0000313" key="23">
    <source>
        <dbReference type="EMBL" id="MEK8050735.1"/>
    </source>
</evidence>
<evidence type="ECO:0000256" key="13">
    <source>
        <dbReference type="ARBA" id="ARBA00022777"/>
    </source>
</evidence>
<keyword evidence="19" id="KW-0594">Phospholipid biosynthesis</keyword>
<feature type="transmembrane region" description="Helical" evidence="21">
    <location>
        <begin position="62"/>
        <end position="77"/>
    </location>
</feature>
<name>A0ABU9CHS9_9BURK</name>
<feature type="transmembrane region" description="Helical" evidence="21">
    <location>
        <begin position="83"/>
        <end position="102"/>
    </location>
</feature>
<evidence type="ECO:0000256" key="16">
    <source>
        <dbReference type="ARBA" id="ARBA00022989"/>
    </source>
</evidence>
<keyword evidence="20 21" id="KW-1208">Phospholipid metabolism</keyword>
<keyword evidence="10 21" id="KW-0812">Transmembrane</keyword>
<evidence type="ECO:0000256" key="12">
    <source>
        <dbReference type="ARBA" id="ARBA00022741"/>
    </source>
</evidence>
<evidence type="ECO:0000256" key="21">
    <source>
        <dbReference type="RuleBase" id="RU363065"/>
    </source>
</evidence>
<sequence>MTPADGSPARPPAAAAQPAPHTHQDNPHKRRTGLSRVAHAFVYSMQGFGSALRHESAFRQEALLGLLMLPAAFWLGSDWIERALLLGSVLVVLIVELLNSAIEATVDRVSFELHPLSKRAKDYGSAAVFLSLLWCGGVWIAALANRLLGA</sequence>
<dbReference type="RefSeq" id="WP_341410399.1">
    <property type="nucleotide sequence ID" value="NZ_JBBUTH010000004.1"/>
</dbReference>
<dbReference type="PANTHER" id="PTHR34299">
    <property type="entry name" value="DIACYLGLYCEROL KINASE"/>
    <property type="match status" value="1"/>
</dbReference>
<evidence type="ECO:0000256" key="3">
    <source>
        <dbReference type="ARBA" id="ARBA00005967"/>
    </source>
</evidence>
<evidence type="ECO:0000256" key="10">
    <source>
        <dbReference type="ARBA" id="ARBA00022692"/>
    </source>
</evidence>
<evidence type="ECO:0000256" key="18">
    <source>
        <dbReference type="ARBA" id="ARBA00023136"/>
    </source>
</evidence>
<keyword evidence="17 21" id="KW-0443">Lipid metabolism</keyword>
<proteinExistence type="inferred from homology"/>
<evidence type="ECO:0000256" key="20">
    <source>
        <dbReference type="ARBA" id="ARBA00023264"/>
    </source>
</evidence>